<dbReference type="AlphaFoldDB" id="A0A517T292"/>
<proteinExistence type="inferred from homology"/>
<comment type="similarity">
    <text evidence="2">Belongs to the UPF0410 family.</text>
</comment>
<evidence type="ECO:0000313" key="9">
    <source>
        <dbReference type="Proteomes" id="UP000315003"/>
    </source>
</evidence>
<protein>
    <recommendedName>
        <fullName evidence="10">Transglycosylase associated protein</fullName>
    </recommendedName>
</protein>
<keyword evidence="5 7" id="KW-1133">Transmembrane helix</keyword>
<evidence type="ECO:0000256" key="5">
    <source>
        <dbReference type="ARBA" id="ARBA00022989"/>
    </source>
</evidence>
<accession>A0A517T292</accession>
<evidence type="ECO:0000256" key="2">
    <source>
        <dbReference type="ARBA" id="ARBA00011006"/>
    </source>
</evidence>
<dbReference type="EMBL" id="CP036272">
    <property type="protein sequence ID" value="QDT62500.1"/>
    <property type="molecule type" value="Genomic_DNA"/>
</dbReference>
<name>A0A517T292_9BACT</name>
<comment type="subcellular location">
    <subcellularLocation>
        <location evidence="1">Cell membrane</location>
        <topology evidence="1">Multi-pass membrane protein</topology>
    </subcellularLocation>
</comment>
<evidence type="ECO:0000313" key="8">
    <source>
        <dbReference type="EMBL" id="QDT62500.1"/>
    </source>
</evidence>
<organism evidence="8 9">
    <name type="scientific">Stieleria bergensis</name>
    <dbReference type="NCBI Taxonomy" id="2528025"/>
    <lineage>
        <taxon>Bacteria</taxon>
        <taxon>Pseudomonadati</taxon>
        <taxon>Planctomycetota</taxon>
        <taxon>Planctomycetia</taxon>
        <taxon>Pirellulales</taxon>
        <taxon>Pirellulaceae</taxon>
        <taxon>Stieleria</taxon>
    </lineage>
</organism>
<dbReference type="PANTHER" id="PTHR33884">
    <property type="entry name" value="UPF0410 PROTEIN YMGE"/>
    <property type="match status" value="1"/>
</dbReference>
<evidence type="ECO:0000256" key="7">
    <source>
        <dbReference type="SAM" id="Phobius"/>
    </source>
</evidence>
<reference evidence="8 9" key="1">
    <citation type="submission" date="2019-02" db="EMBL/GenBank/DDBJ databases">
        <title>Deep-cultivation of Planctomycetes and their phenomic and genomic characterization uncovers novel biology.</title>
        <authorList>
            <person name="Wiegand S."/>
            <person name="Jogler M."/>
            <person name="Boedeker C."/>
            <person name="Pinto D."/>
            <person name="Vollmers J."/>
            <person name="Rivas-Marin E."/>
            <person name="Kohn T."/>
            <person name="Peeters S.H."/>
            <person name="Heuer A."/>
            <person name="Rast P."/>
            <person name="Oberbeckmann S."/>
            <person name="Bunk B."/>
            <person name="Jeske O."/>
            <person name="Meyerdierks A."/>
            <person name="Storesund J.E."/>
            <person name="Kallscheuer N."/>
            <person name="Luecker S."/>
            <person name="Lage O.M."/>
            <person name="Pohl T."/>
            <person name="Merkel B.J."/>
            <person name="Hornburger P."/>
            <person name="Mueller R.-W."/>
            <person name="Bruemmer F."/>
            <person name="Labrenz M."/>
            <person name="Spormann A.M."/>
            <person name="Op den Camp H."/>
            <person name="Overmann J."/>
            <person name="Amann R."/>
            <person name="Jetten M.S.M."/>
            <person name="Mascher T."/>
            <person name="Medema M.H."/>
            <person name="Devos D.P."/>
            <person name="Kaster A.-K."/>
            <person name="Ovreas L."/>
            <person name="Rohde M."/>
            <person name="Galperin M.Y."/>
            <person name="Jogler C."/>
        </authorList>
    </citation>
    <scope>NUCLEOTIDE SEQUENCE [LARGE SCALE GENOMIC DNA]</scope>
    <source>
        <strain evidence="8 9">SV_7m_r</strain>
    </source>
</reference>
<evidence type="ECO:0000256" key="1">
    <source>
        <dbReference type="ARBA" id="ARBA00004651"/>
    </source>
</evidence>
<sequence>MGILLWIAMGLFAGVLAKWMMPGSDPGGIVATMLIGIGGAIVGGMIATAIGFGSVTGFDVRSLVIATGGAVALLYGYRVYAPRLWATGRDF</sequence>
<dbReference type="PANTHER" id="PTHR33884:SF3">
    <property type="entry name" value="UPF0410 PROTEIN YMGE"/>
    <property type="match status" value="1"/>
</dbReference>
<dbReference type="Proteomes" id="UP000315003">
    <property type="component" value="Chromosome"/>
</dbReference>
<dbReference type="InterPro" id="IPR007341">
    <property type="entry name" value="Transgly_assoc"/>
</dbReference>
<dbReference type="RefSeq" id="WP_145277302.1">
    <property type="nucleotide sequence ID" value="NZ_CP036272.1"/>
</dbReference>
<evidence type="ECO:0008006" key="10">
    <source>
        <dbReference type="Google" id="ProtNLM"/>
    </source>
</evidence>
<keyword evidence="9" id="KW-1185">Reference proteome</keyword>
<dbReference type="GO" id="GO:0005886">
    <property type="term" value="C:plasma membrane"/>
    <property type="evidence" value="ECO:0007669"/>
    <property type="project" value="UniProtKB-SubCell"/>
</dbReference>
<keyword evidence="6 7" id="KW-0472">Membrane</keyword>
<evidence type="ECO:0000256" key="6">
    <source>
        <dbReference type="ARBA" id="ARBA00023136"/>
    </source>
</evidence>
<evidence type="ECO:0000256" key="4">
    <source>
        <dbReference type="ARBA" id="ARBA00022692"/>
    </source>
</evidence>
<feature type="transmembrane region" description="Helical" evidence="7">
    <location>
        <begin position="62"/>
        <end position="81"/>
    </location>
</feature>
<keyword evidence="3" id="KW-1003">Cell membrane</keyword>
<keyword evidence="4 7" id="KW-0812">Transmembrane</keyword>
<gene>
    <name evidence="8" type="ORF">SV7mr_50480</name>
</gene>
<evidence type="ECO:0000256" key="3">
    <source>
        <dbReference type="ARBA" id="ARBA00022475"/>
    </source>
</evidence>
<dbReference type="OrthoDB" id="290170at2"/>
<dbReference type="Pfam" id="PF04226">
    <property type="entry name" value="Transgly_assoc"/>
    <property type="match status" value="1"/>
</dbReference>
<feature type="transmembrane region" description="Helical" evidence="7">
    <location>
        <begin position="27"/>
        <end position="50"/>
    </location>
</feature>